<evidence type="ECO:0008006" key="5">
    <source>
        <dbReference type="Google" id="ProtNLM"/>
    </source>
</evidence>
<dbReference type="InterPro" id="IPR036086">
    <property type="entry name" value="ParB/Sulfiredoxin_sf"/>
</dbReference>
<evidence type="ECO:0000313" key="1">
    <source>
        <dbReference type="EMBL" id="GFN01434.1"/>
    </source>
</evidence>
<dbReference type="SUPFAM" id="SSF110849">
    <property type="entry name" value="ParB/Sulfiredoxin"/>
    <property type="match status" value="1"/>
</dbReference>
<dbReference type="RefSeq" id="WP_173318416.1">
    <property type="nucleotide sequence ID" value="NZ_BAAAUE010000015.1"/>
</dbReference>
<evidence type="ECO:0000313" key="2">
    <source>
        <dbReference type="EMBL" id="NYE44848.1"/>
    </source>
</evidence>
<dbReference type="AlphaFoldDB" id="A0A7J0CHL8"/>
<accession>A0A7J0CHL8</accession>
<dbReference type="EMBL" id="JACCCF010000002">
    <property type="protein sequence ID" value="NYE44848.1"/>
    <property type="molecule type" value="Genomic_DNA"/>
</dbReference>
<dbReference type="Proteomes" id="UP000498980">
    <property type="component" value="Unassembled WGS sequence"/>
</dbReference>
<name>A0A7J0CHL8_9ACTN</name>
<protein>
    <recommendedName>
        <fullName evidence="5">ParB/Sulfiredoxin domain-containing protein</fullName>
    </recommendedName>
</protein>
<proteinExistence type="predicted"/>
<gene>
    <name evidence="2" type="ORF">HEB29_005962</name>
    <name evidence="1" type="ORF">Sfulv_62440</name>
</gene>
<keyword evidence="3" id="KW-1185">Reference proteome</keyword>
<evidence type="ECO:0000313" key="3">
    <source>
        <dbReference type="Proteomes" id="UP000498980"/>
    </source>
</evidence>
<dbReference type="Proteomes" id="UP000530403">
    <property type="component" value="Unassembled WGS sequence"/>
</dbReference>
<reference evidence="2 4" key="2">
    <citation type="submission" date="2020-07" db="EMBL/GenBank/DDBJ databases">
        <title>Sequencing the genomes of 1000 actinobacteria strains.</title>
        <authorList>
            <person name="Klenk H.-P."/>
        </authorList>
    </citation>
    <scope>NUCLEOTIDE SEQUENCE [LARGE SCALE GENOMIC DNA]</scope>
    <source>
        <strain evidence="2 4">DSM 41455</strain>
    </source>
</reference>
<evidence type="ECO:0000313" key="4">
    <source>
        <dbReference type="Proteomes" id="UP000530403"/>
    </source>
</evidence>
<organism evidence="1 3">
    <name type="scientific">Streptomyces fulvorobeus</name>
    <dbReference type="NCBI Taxonomy" id="284028"/>
    <lineage>
        <taxon>Bacteria</taxon>
        <taxon>Bacillati</taxon>
        <taxon>Actinomycetota</taxon>
        <taxon>Actinomycetes</taxon>
        <taxon>Kitasatosporales</taxon>
        <taxon>Streptomycetaceae</taxon>
        <taxon>Streptomyces</taxon>
    </lineage>
</organism>
<reference evidence="1 3" key="1">
    <citation type="submission" date="2020-05" db="EMBL/GenBank/DDBJ databases">
        <title>Whole genome shotgun sequence of Streptomyces fulvorobeus NBRC 15897.</title>
        <authorList>
            <person name="Komaki H."/>
            <person name="Tamura T."/>
        </authorList>
    </citation>
    <scope>NUCLEOTIDE SEQUENCE [LARGE SCALE GENOMIC DNA]</scope>
    <source>
        <strain evidence="1 3">NBRC 15897</strain>
    </source>
</reference>
<dbReference type="EMBL" id="BLWC01000002">
    <property type="protein sequence ID" value="GFN01434.1"/>
    <property type="molecule type" value="Genomic_DNA"/>
</dbReference>
<sequence>MSAVARYRGSLPTALLSDAAIRPTEYTRWAHAHTRFARREKDAVILAGLLETIPLRGLDVPVVLGISDRYGDVYVSDGHHRAVALRILRAPRFPFHWYWIKSAGVHIEERPFPYYLLTPVADRTV</sequence>
<comment type="caution">
    <text evidence="1">The sequence shown here is derived from an EMBL/GenBank/DDBJ whole genome shotgun (WGS) entry which is preliminary data.</text>
</comment>